<reference evidence="1" key="1">
    <citation type="journal article" date="2015" name="Nature">
        <title>Complex archaea that bridge the gap between prokaryotes and eukaryotes.</title>
        <authorList>
            <person name="Spang A."/>
            <person name="Saw J.H."/>
            <person name="Jorgensen S.L."/>
            <person name="Zaremba-Niedzwiedzka K."/>
            <person name="Martijn J."/>
            <person name="Lind A.E."/>
            <person name="van Eijk R."/>
            <person name="Schleper C."/>
            <person name="Guy L."/>
            <person name="Ettema T.J."/>
        </authorList>
    </citation>
    <scope>NUCLEOTIDE SEQUENCE</scope>
</reference>
<dbReference type="EMBL" id="LAZR01001646">
    <property type="protein sequence ID" value="KKN41464.1"/>
    <property type="molecule type" value="Genomic_DNA"/>
</dbReference>
<gene>
    <name evidence="1" type="ORF">LCGC14_0723350</name>
</gene>
<name>A0A0F9QG07_9ZZZZ</name>
<comment type="caution">
    <text evidence="1">The sequence shown here is derived from an EMBL/GenBank/DDBJ whole genome shotgun (WGS) entry which is preliminary data.</text>
</comment>
<dbReference type="AlphaFoldDB" id="A0A0F9QG07"/>
<proteinExistence type="predicted"/>
<sequence length="55" mass="6083">RAVIDREGTHQQIAADLDVLAGLDADYLAGRRMALDVRPDPHQRLQGGFRARGWG</sequence>
<evidence type="ECO:0000313" key="1">
    <source>
        <dbReference type="EMBL" id="KKN41464.1"/>
    </source>
</evidence>
<organism evidence="1">
    <name type="scientific">marine sediment metagenome</name>
    <dbReference type="NCBI Taxonomy" id="412755"/>
    <lineage>
        <taxon>unclassified sequences</taxon>
        <taxon>metagenomes</taxon>
        <taxon>ecological metagenomes</taxon>
    </lineage>
</organism>
<feature type="non-terminal residue" evidence="1">
    <location>
        <position position="1"/>
    </location>
</feature>
<protein>
    <submittedName>
        <fullName evidence="1">Uncharacterized protein</fullName>
    </submittedName>
</protein>
<accession>A0A0F9QG07</accession>